<dbReference type="PANTHER" id="PTHR42928:SF5">
    <property type="entry name" value="BLR1237 PROTEIN"/>
    <property type="match status" value="1"/>
</dbReference>
<evidence type="ECO:0000313" key="4">
    <source>
        <dbReference type="Proteomes" id="UP000223527"/>
    </source>
</evidence>
<comment type="caution">
    <text evidence="3">The sequence shown here is derived from an EMBL/GenBank/DDBJ whole genome shotgun (WGS) entry which is preliminary data.</text>
</comment>
<keyword evidence="4" id="KW-1185">Reference proteome</keyword>
<dbReference type="InterPro" id="IPR042100">
    <property type="entry name" value="Bug_dom1"/>
</dbReference>
<name>A0A2C7A717_9PROT</name>
<comment type="similarity">
    <text evidence="1">Belongs to the UPF0065 (bug) family.</text>
</comment>
<gene>
    <name evidence="3" type="ORF">CR162_14550</name>
</gene>
<feature type="region of interest" description="Disordered" evidence="2">
    <location>
        <begin position="1"/>
        <end position="23"/>
    </location>
</feature>
<evidence type="ECO:0000256" key="2">
    <source>
        <dbReference type="SAM" id="MobiDB-lite"/>
    </source>
</evidence>
<dbReference type="Gene3D" id="3.40.190.10">
    <property type="entry name" value="Periplasmic binding protein-like II"/>
    <property type="match status" value="1"/>
</dbReference>
<dbReference type="RefSeq" id="WP_099096264.1">
    <property type="nucleotide sequence ID" value="NZ_PDNU01000030.1"/>
</dbReference>
<proteinExistence type="inferred from homology"/>
<dbReference type="Gene3D" id="3.40.190.150">
    <property type="entry name" value="Bordetella uptake gene, domain 1"/>
    <property type="match status" value="1"/>
</dbReference>
<dbReference type="EMBL" id="PDNU01000030">
    <property type="protein sequence ID" value="PHK94160.1"/>
    <property type="molecule type" value="Genomic_DNA"/>
</dbReference>
<dbReference type="PIRSF" id="PIRSF017082">
    <property type="entry name" value="YflP"/>
    <property type="match status" value="1"/>
</dbReference>
<dbReference type="SUPFAM" id="SSF53850">
    <property type="entry name" value="Periplasmic binding protein-like II"/>
    <property type="match status" value="1"/>
</dbReference>
<dbReference type="OrthoDB" id="8443386at2"/>
<reference evidence="3 4" key="1">
    <citation type="submission" date="2017-10" db="EMBL/GenBank/DDBJ databases">
        <authorList>
            <person name="Banno H."/>
            <person name="Chua N.-H."/>
        </authorList>
    </citation>
    <scope>NUCLEOTIDE SEQUENCE [LARGE SCALE GENOMIC DNA]</scope>
    <source>
        <strain evidence="3 4">YW11</strain>
    </source>
</reference>
<evidence type="ECO:0000313" key="3">
    <source>
        <dbReference type="EMBL" id="PHK94160.1"/>
    </source>
</evidence>
<accession>A0A2C7A717</accession>
<dbReference type="Pfam" id="PF03401">
    <property type="entry name" value="TctC"/>
    <property type="match status" value="1"/>
</dbReference>
<dbReference type="Proteomes" id="UP000223527">
    <property type="component" value="Unassembled WGS sequence"/>
</dbReference>
<dbReference type="InterPro" id="IPR005064">
    <property type="entry name" value="BUG"/>
</dbReference>
<dbReference type="AlphaFoldDB" id="A0A2C7A717"/>
<protein>
    <submittedName>
        <fullName evidence="3">ABC transporter substrate-binding protein</fullName>
    </submittedName>
</protein>
<organism evidence="3 4">
    <name type="scientific">Teichococcus rhizosphaerae</name>
    <dbReference type="NCBI Taxonomy" id="1335062"/>
    <lineage>
        <taxon>Bacteria</taxon>
        <taxon>Pseudomonadati</taxon>
        <taxon>Pseudomonadota</taxon>
        <taxon>Alphaproteobacteria</taxon>
        <taxon>Acetobacterales</taxon>
        <taxon>Roseomonadaceae</taxon>
        <taxon>Roseomonas</taxon>
    </lineage>
</organism>
<dbReference type="PANTHER" id="PTHR42928">
    <property type="entry name" value="TRICARBOXYLATE-BINDING PROTEIN"/>
    <property type="match status" value="1"/>
</dbReference>
<sequence>MSGAPATGCPKAGRSKAGRPQTGRRGLLAAAAALPLLPALLRPARAAEWKPPRPVTLVVPFAGGSGTDAVARILAELLGPVLEVPVMVDNRAGANGTLAAMVAARAAPDGTTLFMTTNTTHSANPSLMKRIDYDPVADFTPIARMGNLPFMLVVGEQVPARSVKELLELARRQPGQLSYASGNSTGIVAGATMARMGGVEMLHVPYRSTPTAMTDVMAGRVTGMFVDLAAGLPHVQSGKLRALAMSTRERSALMPGIPSMAEAGLEGFDITSWNGVFGPAGLPGPVVATLNAAIRGVLARPEVQRRFAAIGFEAFSGPPETLDAFVRAELVKWREMIEAAGIEKE</sequence>
<evidence type="ECO:0000256" key="1">
    <source>
        <dbReference type="ARBA" id="ARBA00006987"/>
    </source>
</evidence>